<protein>
    <recommendedName>
        <fullName evidence="2">FP protein C-terminal domain-containing protein</fullName>
    </recommendedName>
</protein>
<dbReference type="GO" id="GO:0032197">
    <property type="term" value="P:retrotransposition"/>
    <property type="evidence" value="ECO:0000318"/>
    <property type="project" value="GO_Central"/>
</dbReference>
<dbReference type="PhylomeDB" id="A7RZX1"/>
<keyword evidence="4" id="KW-1185">Reference proteome</keyword>
<feature type="domain" description="FP protein C-terminal" evidence="2">
    <location>
        <begin position="133"/>
        <end position="183"/>
    </location>
</feature>
<dbReference type="GO" id="GO:0003727">
    <property type="term" value="F:single-stranded RNA binding"/>
    <property type="evidence" value="ECO:0000318"/>
    <property type="project" value="GO_Central"/>
</dbReference>
<proteinExistence type="predicted"/>
<dbReference type="Pfam" id="PF25298">
    <property type="entry name" value="Baculo_FP_2nd"/>
    <property type="match status" value="1"/>
</dbReference>
<dbReference type="PANTHER" id="PTHR11505">
    <property type="entry name" value="L1 TRANSPOSABLE ELEMENT-RELATED"/>
    <property type="match status" value="1"/>
</dbReference>
<feature type="region of interest" description="Disordered" evidence="1">
    <location>
        <begin position="58"/>
        <end position="80"/>
    </location>
</feature>
<name>A7RZX1_NEMVE</name>
<dbReference type="AlphaFoldDB" id="A7RZX1"/>
<dbReference type="eggNOG" id="ENOG502SYNT">
    <property type="taxonomic scope" value="Eukaryota"/>
</dbReference>
<dbReference type="GO" id="GO:1990904">
    <property type="term" value="C:ribonucleoprotein complex"/>
    <property type="evidence" value="ECO:0000318"/>
    <property type="project" value="GO_Central"/>
</dbReference>
<accession>A7RZX1</accession>
<organism evidence="3 4">
    <name type="scientific">Nematostella vectensis</name>
    <name type="common">Starlet sea anemone</name>
    <dbReference type="NCBI Taxonomy" id="45351"/>
    <lineage>
        <taxon>Eukaryota</taxon>
        <taxon>Metazoa</taxon>
        <taxon>Cnidaria</taxon>
        <taxon>Anthozoa</taxon>
        <taxon>Hexacorallia</taxon>
        <taxon>Actiniaria</taxon>
        <taxon>Edwardsiidae</taxon>
        <taxon>Nematostella</taxon>
    </lineage>
</organism>
<dbReference type="EMBL" id="DS469558">
    <property type="protein sequence ID" value="EDO43021.1"/>
    <property type="molecule type" value="Genomic_DNA"/>
</dbReference>
<dbReference type="HOGENOM" id="CLU_071699_0_0_1"/>
<dbReference type="InterPro" id="IPR004244">
    <property type="entry name" value="Transposase_22"/>
</dbReference>
<evidence type="ECO:0000313" key="4">
    <source>
        <dbReference type="Proteomes" id="UP000001593"/>
    </source>
</evidence>
<evidence type="ECO:0000259" key="2">
    <source>
        <dbReference type="Pfam" id="PF25298"/>
    </source>
</evidence>
<reference evidence="3 4" key="1">
    <citation type="journal article" date="2007" name="Science">
        <title>Sea anemone genome reveals ancestral eumetazoan gene repertoire and genomic organization.</title>
        <authorList>
            <person name="Putnam N.H."/>
            <person name="Srivastava M."/>
            <person name="Hellsten U."/>
            <person name="Dirks B."/>
            <person name="Chapman J."/>
            <person name="Salamov A."/>
            <person name="Terry A."/>
            <person name="Shapiro H."/>
            <person name="Lindquist E."/>
            <person name="Kapitonov V.V."/>
            <person name="Jurka J."/>
            <person name="Genikhovich G."/>
            <person name="Grigoriev I.V."/>
            <person name="Lucas S.M."/>
            <person name="Steele R.E."/>
            <person name="Finnerty J.R."/>
            <person name="Technau U."/>
            <person name="Martindale M.Q."/>
            <person name="Rokhsar D.S."/>
        </authorList>
    </citation>
    <scope>NUCLEOTIDE SEQUENCE [LARGE SCALE GENOMIC DNA]</scope>
    <source>
        <strain evidence="4">CH2 X CH6</strain>
    </source>
</reference>
<dbReference type="Proteomes" id="UP000001593">
    <property type="component" value="Unassembled WGS sequence"/>
</dbReference>
<dbReference type="InParanoid" id="A7RZX1"/>
<evidence type="ECO:0000313" key="3">
    <source>
        <dbReference type="EMBL" id="EDO43021.1"/>
    </source>
</evidence>
<sequence length="303" mass="35114">MAGDLNTTKKSLDDIEQYPRRDCLEIKGVPVTPTENTNDVVKKVGELMEVEILEEDISTSHRLPAPRPNSNQRPAKPGVHVNTPTVSIIVKFARRDVRDRFYAGRKHLRDKSVRDIGLTRSDNKIYISESLSPGNRELFKAALSTRHDLKFKYIWTQNGKVFLRKNNDSQAVLISKSQDLLHLKQREDHDSQEVESANLTGTFKLFRRDYSHYYESAVVHDMQAINWEHCFSHCKDVNDYFDSFYASVESIIDKHAPLKKLSRKEIKFLSKPWITTGIKHSIAIKNKLYKQFLNTQNSFIHNK</sequence>
<gene>
    <name evidence="3" type="ORF">NEMVEDRAFT_v1g204637</name>
</gene>
<evidence type="ECO:0000256" key="1">
    <source>
        <dbReference type="SAM" id="MobiDB-lite"/>
    </source>
</evidence>
<dbReference type="InterPro" id="IPR057251">
    <property type="entry name" value="FP_C"/>
</dbReference>
<dbReference type="STRING" id="45351.A7RZX1"/>